<keyword evidence="5 9" id="KW-0436">Ligase</keyword>
<dbReference type="PANTHER" id="PTHR11098">
    <property type="entry name" value="NICOTINATE PHOSPHORIBOSYLTRANSFERASE"/>
    <property type="match status" value="1"/>
</dbReference>
<dbReference type="PANTHER" id="PTHR11098:SF1">
    <property type="entry name" value="NICOTINATE PHOSPHORIBOSYLTRANSFERASE"/>
    <property type="match status" value="1"/>
</dbReference>
<dbReference type="Pfam" id="PF17956">
    <property type="entry name" value="NAPRTase_C"/>
    <property type="match status" value="1"/>
</dbReference>
<feature type="domain" description="Nicotinate phosphoribosyltransferase C-terminal" evidence="13">
    <location>
        <begin position="378"/>
        <end position="438"/>
    </location>
</feature>
<dbReference type="InterPro" id="IPR013785">
    <property type="entry name" value="Aldolase_TIM"/>
</dbReference>
<comment type="similarity">
    <text evidence="2 9">Belongs to the NAPRTase family.</text>
</comment>
<dbReference type="SUPFAM" id="SSF51690">
    <property type="entry name" value="Nicotinate/Quinolinate PRTase C-terminal domain-like"/>
    <property type="match status" value="1"/>
</dbReference>
<comment type="catalytic activity">
    <reaction evidence="8 9">
        <text>5-phospho-alpha-D-ribose 1-diphosphate + nicotinate + ATP + H2O = nicotinate beta-D-ribonucleotide + ADP + phosphate + diphosphate</text>
        <dbReference type="Rhea" id="RHEA:36163"/>
        <dbReference type="ChEBI" id="CHEBI:15377"/>
        <dbReference type="ChEBI" id="CHEBI:30616"/>
        <dbReference type="ChEBI" id="CHEBI:32544"/>
        <dbReference type="ChEBI" id="CHEBI:33019"/>
        <dbReference type="ChEBI" id="CHEBI:43474"/>
        <dbReference type="ChEBI" id="CHEBI:57502"/>
        <dbReference type="ChEBI" id="CHEBI:58017"/>
        <dbReference type="ChEBI" id="CHEBI:456216"/>
        <dbReference type="EC" id="6.3.4.21"/>
    </reaction>
</comment>
<dbReference type="InterPro" id="IPR036068">
    <property type="entry name" value="Nicotinate_pribotase-like_C"/>
</dbReference>
<evidence type="ECO:0000313" key="15">
    <source>
        <dbReference type="Proteomes" id="UP000615989"/>
    </source>
</evidence>
<feature type="domain" description="Nicotinate phosphoribosyltransferase N-terminal" evidence="12">
    <location>
        <begin position="10"/>
        <end position="132"/>
    </location>
</feature>
<dbReference type="Gene3D" id="3.20.140.10">
    <property type="entry name" value="nicotinate phosphoribosyltransferase"/>
    <property type="match status" value="2"/>
</dbReference>
<comment type="PTM">
    <text evidence="9">Transiently phosphorylated on a His residue during the reaction cycle. Phosphorylation strongly increases the affinity for substrates and increases the rate of nicotinate D-ribonucleotide production. Dephosphorylation regenerates the low-affinity form of the enzyme, leading to product release.</text>
</comment>
<comment type="caution">
    <text evidence="14">The sequence shown here is derived from an EMBL/GenBank/DDBJ whole genome shotgun (WGS) entry which is preliminary data.</text>
</comment>
<protein>
    <recommendedName>
        <fullName evidence="3 9">Nicotinate phosphoribosyltransferase</fullName>
        <ecNumber evidence="3 9">6.3.4.21</ecNumber>
    </recommendedName>
</protein>
<evidence type="ECO:0000256" key="8">
    <source>
        <dbReference type="ARBA" id="ARBA00048668"/>
    </source>
</evidence>
<comment type="function">
    <text evidence="9">Catalyzes the first step in the biosynthesis of NAD from nicotinic acid, the ATP-dependent synthesis of beta-nicotinate D-ribonucleotide from nicotinate and 5-phospho-D-ribose 1-phosphate.</text>
</comment>
<keyword evidence="4" id="KW-0597">Phosphoprotein</keyword>
<comment type="pathway">
    <text evidence="1 9">Cofactor biosynthesis; NAD(+) biosynthesis; nicotinate D-ribonucleotide from nicotinate: step 1/1.</text>
</comment>
<dbReference type="NCBIfam" id="NF006696">
    <property type="entry name" value="PRK09243.1-3"/>
    <property type="match status" value="1"/>
</dbReference>
<dbReference type="Pfam" id="PF17767">
    <property type="entry name" value="NAPRTase_N"/>
    <property type="match status" value="1"/>
</dbReference>
<dbReference type="Pfam" id="PF04095">
    <property type="entry name" value="NAPRTase"/>
    <property type="match status" value="1"/>
</dbReference>
<dbReference type="InterPro" id="IPR040727">
    <property type="entry name" value="NAPRTase_N"/>
</dbReference>
<dbReference type="GO" id="GO:0016757">
    <property type="term" value="F:glycosyltransferase activity"/>
    <property type="evidence" value="ECO:0007669"/>
    <property type="project" value="UniProtKB-KW"/>
</dbReference>
<evidence type="ECO:0000256" key="6">
    <source>
        <dbReference type="ARBA" id="ARBA00022642"/>
    </source>
</evidence>
<evidence type="ECO:0000256" key="9">
    <source>
        <dbReference type="RuleBase" id="RU365100"/>
    </source>
</evidence>
<dbReference type="GO" id="GO:0004516">
    <property type="term" value="F:nicotinate phosphoribosyltransferase activity"/>
    <property type="evidence" value="ECO:0007669"/>
    <property type="project" value="UniProtKB-EC"/>
</dbReference>
<feature type="compositionally biased region" description="Pro residues" evidence="10">
    <location>
        <begin position="456"/>
        <end position="467"/>
    </location>
</feature>
<evidence type="ECO:0000256" key="7">
    <source>
        <dbReference type="ARBA" id="ARBA00022679"/>
    </source>
</evidence>
<dbReference type="InterPro" id="IPR007229">
    <property type="entry name" value="Nic_PRibTrfase-Fam"/>
</dbReference>
<evidence type="ECO:0000256" key="1">
    <source>
        <dbReference type="ARBA" id="ARBA00004952"/>
    </source>
</evidence>
<gene>
    <name evidence="14" type="ORF">GO606_09070</name>
</gene>
<dbReference type="SUPFAM" id="SSF54675">
    <property type="entry name" value="Nicotinate/Quinolinate PRTase N-terminal domain-like"/>
    <property type="match status" value="1"/>
</dbReference>
<dbReference type="PIRSF" id="PIRSF000484">
    <property type="entry name" value="NAPRT"/>
    <property type="match status" value="1"/>
</dbReference>
<evidence type="ECO:0000259" key="11">
    <source>
        <dbReference type="Pfam" id="PF04095"/>
    </source>
</evidence>
<dbReference type="CDD" id="cd01570">
    <property type="entry name" value="NAPRTase_A"/>
    <property type="match status" value="1"/>
</dbReference>
<proteinExistence type="inferred from homology"/>
<accession>A0ABX1PN07</accession>
<dbReference type="Proteomes" id="UP000615989">
    <property type="component" value="Unassembled WGS sequence"/>
</dbReference>
<keyword evidence="6 9" id="KW-0662">Pyridine nucleotide biosynthesis</keyword>
<feature type="region of interest" description="Disordered" evidence="10">
    <location>
        <begin position="442"/>
        <end position="467"/>
    </location>
</feature>
<sequence>MTDLPPAPALLTDLYQLTMLQAYFDGGMTHTAAFEFFVRKLPPQRNFLVAAGLEQVLDYLETLRFSDAELEWLAACGRFRQEFIDRLAALRFTGDVDAMAEGTVFFADEPILRVTAPLPQAQLVETRIINLLQYQSMVASKAVRCAIAAGGRLLVDFGLRRAHGAEAGLLSARASYLAGFSGTATVLAGVKWDIPLYGTMAHSFIQAHEDEVSAFEHFARSQPRANTMLIDTYDTEAAARQLVALAQRLRPDGIAIQAVRIDSGDLAELARRVRVILDAGGLDGVRIFVSGNLDEHAVRDLVAAQAPIDGFGVGTRMNTSADYPYLDCAYKLQEYAGQPRRKRSEGKATWPGRKQVYRSHDAQGRFSGDLLTTVDEPASGEPLLRPMMRAGSRLEAAPALAALRRHAAAQVAALPDALRGLDPAAPYPVTVADRLRALADAVDRRMRRGQQQGSPFPSPAPDAPDHP</sequence>
<dbReference type="EMBL" id="WTVG01000020">
    <property type="protein sequence ID" value="NMG24871.1"/>
    <property type="molecule type" value="Genomic_DNA"/>
</dbReference>
<dbReference type="RefSeq" id="WP_169118248.1">
    <property type="nucleotide sequence ID" value="NZ_WTVG02000039.1"/>
</dbReference>
<evidence type="ECO:0000256" key="3">
    <source>
        <dbReference type="ARBA" id="ARBA00013236"/>
    </source>
</evidence>
<name>A0ABX1PN07_9RHOO</name>
<evidence type="ECO:0000313" key="14">
    <source>
        <dbReference type="EMBL" id="NMG24871.1"/>
    </source>
</evidence>
<keyword evidence="14" id="KW-0328">Glycosyltransferase</keyword>
<dbReference type="InterPro" id="IPR041525">
    <property type="entry name" value="N/Namide_PRibTrfase"/>
</dbReference>
<dbReference type="NCBIfam" id="TIGR01513">
    <property type="entry name" value="NAPRTase_put"/>
    <property type="match status" value="1"/>
</dbReference>
<evidence type="ECO:0000256" key="10">
    <source>
        <dbReference type="SAM" id="MobiDB-lite"/>
    </source>
</evidence>
<organism evidence="14 15">
    <name type="scientific">Aromatoleum anaerobium</name>
    <dbReference type="NCBI Taxonomy" id="182180"/>
    <lineage>
        <taxon>Bacteria</taxon>
        <taxon>Pseudomonadati</taxon>
        <taxon>Pseudomonadota</taxon>
        <taxon>Betaproteobacteria</taxon>
        <taxon>Rhodocyclales</taxon>
        <taxon>Rhodocyclaceae</taxon>
        <taxon>Aromatoleum</taxon>
    </lineage>
</organism>
<keyword evidence="7 9" id="KW-0808">Transferase</keyword>
<dbReference type="EC" id="6.3.4.21" evidence="3 9"/>
<dbReference type="Gene3D" id="3.20.20.70">
    <property type="entry name" value="Aldolase class I"/>
    <property type="match status" value="1"/>
</dbReference>
<evidence type="ECO:0000256" key="4">
    <source>
        <dbReference type="ARBA" id="ARBA00022553"/>
    </source>
</evidence>
<evidence type="ECO:0000259" key="12">
    <source>
        <dbReference type="Pfam" id="PF17767"/>
    </source>
</evidence>
<evidence type="ECO:0000259" key="13">
    <source>
        <dbReference type="Pfam" id="PF17956"/>
    </source>
</evidence>
<reference evidence="14" key="1">
    <citation type="submission" date="2019-12" db="EMBL/GenBank/DDBJ databases">
        <title>Comparative genomics gives insights into the taxonomy of the Azoarcus-Aromatoleum group and reveals separate origins of nif in the plant-associated Azoarcus and non-plant-associated Aromatoleum sub-groups.</title>
        <authorList>
            <person name="Lafos M."/>
            <person name="Maluk M."/>
            <person name="Batista M."/>
            <person name="Junghare M."/>
            <person name="Carmona M."/>
            <person name="Faoro H."/>
            <person name="Cruz L.M."/>
            <person name="Battistoni F."/>
            <person name="De Souza E."/>
            <person name="Pedrosa F."/>
            <person name="Chen W.-M."/>
            <person name="Poole P.S."/>
            <person name="Dixon R.A."/>
            <person name="James E.K."/>
        </authorList>
    </citation>
    <scope>NUCLEOTIDE SEQUENCE</scope>
    <source>
        <strain evidence="14">LuFRes1</strain>
    </source>
</reference>
<evidence type="ECO:0000256" key="5">
    <source>
        <dbReference type="ARBA" id="ARBA00022598"/>
    </source>
</evidence>
<dbReference type="InterPro" id="IPR006405">
    <property type="entry name" value="Nic_PRibTrfase_pncB"/>
</dbReference>
<dbReference type="InterPro" id="IPR041619">
    <property type="entry name" value="NAPRTase_C"/>
</dbReference>
<evidence type="ECO:0000256" key="2">
    <source>
        <dbReference type="ARBA" id="ARBA00010897"/>
    </source>
</evidence>
<dbReference type="NCBIfam" id="NF009131">
    <property type="entry name" value="PRK12484.1"/>
    <property type="match status" value="1"/>
</dbReference>
<keyword evidence="15" id="KW-1185">Reference proteome</keyword>
<feature type="domain" description="Nicotinate/nicotinamide phosphoribosyltransferase" evidence="11">
    <location>
        <begin position="154"/>
        <end position="334"/>
    </location>
</feature>
<feature type="region of interest" description="Disordered" evidence="10">
    <location>
        <begin position="337"/>
        <end position="358"/>
    </location>
</feature>